<dbReference type="PRINTS" id="PR00364">
    <property type="entry name" value="DISEASERSIST"/>
</dbReference>
<proteinExistence type="predicted"/>
<dbReference type="InterPro" id="IPR036388">
    <property type="entry name" value="WH-like_DNA-bd_sf"/>
</dbReference>
<dbReference type="CDD" id="cd14798">
    <property type="entry name" value="RX-CC_like"/>
    <property type="match status" value="1"/>
</dbReference>
<dbReference type="InterPro" id="IPR027417">
    <property type="entry name" value="P-loop_NTPase"/>
</dbReference>
<dbReference type="Gene3D" id="1.10.8.430">
    <property type="entry name" value="Helical domain of apoptotic protease-activating factors"/>
    <property type="match status" value="1"/>
</dbReference>
<evidence type="ECO:0000256" key="2">
    <source>
        <dbReference type="ARBA" id="ARBA00022741"/>
    </source>
</evidence>
<dbReference type="EMBL" id="GEVK01002717">
    <property type="protein sequence ID" value="JAU50115.1"/>
    <property type="molecule type" value="Transcribed_RNA"/>
</dbReference>
<dbReference type="Gene3D" id="3.40.50.300">
    <property type="entry name" value="P-loop containing nucleotide triphosphate hydrolases"/>
    <property type="match status" value="1"/>
</dbReference>
<reference evidence="10" key="1">
    <citation type="submission" date="2016-07" db="EMBL/GenBank/DDBJ databases">
        <title>De novo transcriptome assembly of four accessions of the metal hyperaccumulator plant Noccaea caerulescens.</title>
        <authorList>
            <person name="Blande D."/>
            <person name="Halimaa P."/>
            <person name="Tervahauta A.I."/>
            <person name="Aarts M.G."/>
            <person name="Karenlampi S.O."/>
        </authorList>
    </citation>
    <scope>NUCLEOTIDE SEQUENCE</scope>
</reference>
<sequence length="913" mass="105238">MAEALVSFGVEKLWELLSRESGRLQGVHEQVDELKREMRTLQSLLKDADARKSESNIVRNFLEDVKDIVDDGEDIIESFILKGLKEKGIKKRVKRLSCFLVDRRKFASDIEGITKRISEVIARMQSFGIKIIDGGRSLSLQERQRVQRETRETFPDNSEMDLVGVEESVEELVGHLVENENIHVVSISGMGGIGKTTLARQVFHHDNIRRHFDGFAWVCVSQEFTRKDVWQRILQDLRPHDGGIEQMDERTLQRKLFQLLETSRYLIVLDDVWKTEDWDRIKAVFPHQRRGSKMIITSRNQGVGLHADPTCFAFRPRILTPEESWKLCVSIVFRNTHETEFRVDEELEGMGEKMVTYCGGLPLAVRVLGGLLAKKYTVSEWQRVYENIQTPILGKSVLDDNKLNSVYRVLSLSYEDLPVQLKHCFLYLAHFPEDRKINLKVLFNLWAAEGIITLSCDGETIQRSGEDYLEELERRNMVIAGKDYSSIGDGEGYCQMHDMMREICLSKAKEENFLQVMEVPTSTSTINVQTPSRARRLVVHNGNALHMVGHKKNQKCRSVMCFEVERNLWEQSAPDFRSLPLLRVLDLDNAKFKGGKLPSSIGELIHLRFLSLQDATVSHLPWSLRNLKRLIYLNLSVDMDVEVHVPNILKGMLELRYLGLPVYMDDKTKLELGDLVNLEYLGYFSTKHSSVTDLLRMTRLTDLDVHLTSECTSETLSSSLSQLKKLESFAILDLGVSRVVYQGADFVLDFIHLKELALGIHMPRFPDQYRLPTNLSRIALANCRMEEDPMPILEKLLHLKSVGLLWRCFIGKRMVCSKVGFPQLHYLQIFEQEELEEWIVEEGSMPCLRTLIIDNCKKLKELPEGLSHITSLKELEIKNMKREWTKKLVPGGEHYYKVQHIPSVQFFNCDDDE</sequence>
<protein>
    <submittedName>
        <fullName evidence="10">Putative disease resistance RPP8-like protein 2</fullName>
    </submittedName>
</protein>
<keyword evidence="4" id="KW-0067">ATP-binding</keyword>
<dbReference type="SUPFAM" id="SSF52058">
    <property type="entry name" value="L domain-like"/>
    <property type="match status" value="1"/>
</dbReference>
<keyword evidence="2" id="KW-0547">Nucleotide-binding</keyword>
<dbReference type="SUPFAM" id="SSF52540">
    <property type="entry name" value="P-loop containing nucleoside triphosphate hydrolases"/>
    <property type="match status" value="1"/>
</dbReference>
<organism evidence="10">
    <name type="scientific">Noccaea caerulescens</name>
    <name type="common">Alpine penny-cress</name>
    <name type="synonym">Thlaspi caerulescens</name>
    <dbReference type="NCBI Taxonomy" id="107243"/>
    <lineage>
        <taxon>Eukaryota</taxon>
        <taxon>Viridiplantae</taxon>
        <taxon>Streptophyta</taxon>
        <taxon>Embryophyta</taxon>
        <taxon>Tracheophyta</taxon>
        <taxon>Spermatophyta</taxon>
        <taxon>Magnoliopsida</taxon>
        <taxon>eudicotyledons</taxon>
        <taxon>Gunneridae</taxon>
        <taxon>Pentapetalae</taxon>
        <taxon>rosids</taxon>
        <taxon>malvids</taxon>
        <taxon>Brassicales</taxon>
        <taxon>Brassicaceae</taxon>
        <taxon>Coluteocarpeae</taxon>
        <taxon>Noccaea</taxon>
    </lineage>
</organism>
<dbReference type="Pfam" id="PF00931">
    <property type="entry name" value="NB-ARC"/>
    <property type="match status" value="1"/>
</dbReference>
<evidence type="ECO:0000256" key="3">
    <source>
        <dbReference type="ARBA" id="ARBA00022821"/>
    </source>
</evidence>
<keyword evidence="1" id="KW-0677">Repeat</keyword>
<dbReference type="InterPro" id="IPR002182">
    <property type="entry name" value="NB-ARC"/>
</dbReference>
<keyword evidence="3" id="KW-0611">Plant defense</keyword>
<evidence type="ECO:0000256" key="4">
    <source>
        <dbReference type="ARBA" id="ARBA00022840"/>
    </source>
</evidence>
<feature type="domain" description="Disease resistance R13L4/SHOC-2-like LRR" evidence="9">
    <location>
        <begin position="556"/>
        <end position="886"/>
    </location>
</feature>
<dbReference type="PANTHER" id="PTHR36766:SF40">
    <property type="entry name" value="DISEASE RESISTANCE PROTEIN RGA3"/>
    <property type="match status" value="1"/>
</dbReference>
<evidence type="ECO:0000256" key="1">
    <source>
        <dbReference type="ARBA" id="ARBA00022737"/>
    </source>
</evidence>
<evidence type="ECO:0000259" key="8">
    <source>
        <dbReference type="Pfam" id="PF23559"/>
    </source>
</evidence>
<dbReference type="Gene3D" id="1.10.10.10">
    <property type="entry name" value="Winged helix-like DNA-binding domain superfamily/Winged helix DNA-binding domain"/>
    <property type="match status" value="1"/>
</dbReference>
<evidence type="ECO:0000259" key="6">
    <source>
        <dbReference type="Pfam" id="PF00931"/>
    </source>
</evidence>
<dbReference type="Pfam" id="PF23598">
    <property type="entry name" value="LRR_14"/>
    <property type="match status" value="1"/>
</dbReference>
<feature type="coiled-coil region" evidence="5">
    <location>
        <begin position="17"/>
        <end position="51"/>
    </location>
</feature>
<accession>A0A1J3G1H7</accession>
<evidence type="ECO:0000313" key="10">
    <source>
        <dbReference type="EMBL" id="JAU50115.1"/>
    </source>
</evidence>
<dbReference type="FunFam" id="1.10.8.430:FF:000003">
    <property type="entry name" value="Probable disease resistance protein At5g66910"/>
    <property type="match status" value="1"/>
</dbReference>
<dbReference type="GO" id="GO:0005524">
    <property type="term" value="F:ATP binding"/>
    <property type="evidence" value="ECO:0007669"/>
    <property type="project" value="UniProtKB-KW"/>
</dbReference>
<evidence type="ECO:0000259" key="9">
    <source>
        <dbReference type="Pfam" id="PF23598"/>
    </source>
</evidence>
<dbReference type="GO" id="GO:0051707">
    <property type="term" value="P:response to other organism"/>
    <property type="evidence" value="ECO:0007669"/>
    <property type="project" value="UniProtKB-ARBA"/>
</dbReference>
<dbReference type="Pfam" id="PF23559">
    <property type="entry name" value="WHD_DRP"/>
    <property type="match status" value="1"/>
</dbReference>
<dbReference type="Gene3D" id="3.80.10.10">
    <property type="entry name" value="Ribonuclease Inhibitor"/>
    <property type="match status" value="1"/>
</dbReference>
<dbReference type="GO" id="GO:0043531">
    <property type="term" value="F:ADP binding"/>
    <property type="evidence" value="ECO:0007669"/>
    <property type="project" value="InterPro"/>
</dbReference>
<dbReference type="FunFam" id="3.40.50.300:FF:001091">
    <property type="entry name" value="Probable disease resistance protein At1g61300"/>
    <property type="match status" value="1"/>
</dbReference>
<dbReference type="FunFam" id="1.10.10.10:FF:000322">
    <property type="entry name" value="Probable disease resistance protein At1g63360"/>
    <property type="match status" value="1"/>
</dbReference>
<dbReference type="InterPro" id="IPR032675">
    <property type="entry name" value="LRR_dom_sf"/>
</dbReference>
<dbReference type="InterPro" id="IPR055414">
    <property type="entry name" value="LRR_R13L4/SHOC2-like"/>
</dbReference>
<dbReference type="InterPro" id="IPR038005">
    <property type="entry name" value="RX-like_CC"/>
</dbReference>
<keyword evidence="5" id="KW-0175">Coiled coil</keyword>
<feature type="domain" description="Disease resistance protein winged helix" evidence="8">
    <location>
        <begin position="431"/>
        <end position="503"/>
    </location>
</feature>
<name>A0A1J3G1H7_NOCCA</name>
<feature type="domain" description="Disease resistance N-terminal" evidence="7">
    <location>
        <begin position="6"/>
        <end position="94"/>
    </location>
</feature>
<dbReference type="GO" id="GO:0006952">
    <property type="term" value="P:defense response"/>
    <property type="evidence" value="ECO:0007669"/>
    <property type="project" value="UniProtKB-KW"/>
</dbReference>
<dbReference type="InterPro" id="IPR041118">
    <property type="entry name" value="Rx_N"/>
</dbReference>
<feature type="domain" description="NB-ARC" evidence="6">
    <location>
        <begin position="166"/>
        <end position="337"/>
    </location>
</feature>
<evidence type="ECO:0000256" key="5">
    <source>
        <dbReference type="SAM" id="Coils"/>
    </source>
</evidence>
<dbReference type="PANTHER" id="PTHR36766">
    <property type="entry name" value="PLANT BROAD-SPECTRUM MILDEW RESISTANCE PROTEIN RPW8"/>
    <property type="match status" value="1"/>
</dbReference>
<dbReference type="InterPro" id="IPR042197">
    <property type="entry name" value="Apaf_helical"/>
</dbReference>
<dbReference type="AlphaFoldDB" id="A0A1J3G1H7"/>
<dbReference type="Pfam" id="PF18052">
    <property type="entry name" value="Rx_N"/>
    <property type="match status" value="1"/>
</dbReference>
<dbReference type="Gene3D" id="1.20.5.4130">
    <property type="match status" value="1"/>
</dbReference>
<gene>
    <name evidence="10" type="ORF">LC_TR8927_c0_g1_i1_g.32351</name>
</gene>
<dbReference type="InterPro" id="IPR058922">
    <property type="entry name" value="WHD_DRP"/>
</dbReference>
<evidence type="ECO:0000259" key="7">
    <source>
        <dbReference type="Pfam" id="PF18052"/>
    </source>
</evidence>